<accession>A0ABW2A9A5</accession>
<evidence type="ECO:0000313" key="4">
    <source>
        <dbReference type="Proteomes" id="UP001596422"/>
    </source>
</evidence>
<evidence type="ECO:0000256" key="1">
    <source>
        <dbReference type="SAM" id="Coils"/>
    </source>
</evidence>
<evidence type="ECO:0000313" key="3">
    <source>
        <dbReference type="EMBL" id="MFC6674345.1"/>
    </source>
</evidence>
<dbReference type="EMBL" id="JBHSWE010000002">
    <property type="protein sequence ID" value="MFC6674012.1"/>
    <property type="molecule type" value="Genomic_DNA"/>
</dbReference>
<dbReference type="RefSeq" id="WP_379913588.1">
    <property type="nucleotide sequence ID" value="NZ_JBHSWE010000002.1"/>
</dbReference>
<proteinExistence type="predicted"/>
<reference evidence="2" key="1">
    <citation type="journal article" date="2014" name="Int. J. Syst. Evol. Microbiol.">
        <title>Complete genome of a new Firmicutes species belonging to the dominant human colonic microbiota ('Ruminococcus bicirculans') reveals two chromosomes and a selective capacity to utilize plant glucans.</title>
        <authorList>
            <consortium name="NISC Comparative Sequencing Program"/>
            <person name="Wegmann U."/>
            <person name="Louis P."/>
            <person name="Goesmann A."/>
            <person name="Henrissat B."/>
            <person name="Duncan S.H."/>
            <person name="Flint H.J."/>
        </authorList>
    </citation>
    <scope>NUCLEOTIDE SEQUENCE</scope>
    <source>
        <strain evidence="2">NBRC 111756</strain>
    </source>
</reference>
<evidence type="ECO:0000313" key="2">
    <source>
        <dbReference type="EMBL" id="MFC6674012.1"/>
    </source>
</evidence>
<reference evidence="2" key="3">
    <citation type="submission" date="2024-09" db="EMBL/GenBank/DDBJ databases">
        <authorList>
            <person name="Sun Q."/>
            <person name="Mori K."/>
        </authorList>
    </citation>
    <scope>NUCLEOTIDE SEQUENCE</scope>
    <source>
        <strain evidence="2">NBRC 111756</strain>
    </source>
</reference>
<protein>
    <submittedName>
        <fullName evidence="2">Uncharacterized protein</fullName>
    </submittedName>
</protein>
<keyword evidence="1" id="KW-0175">Coiled coil</keyword>
<reference evidence="4" key="2">
    <citation type="journal article" date="2019" name="Int. J. Syst. Evol. Microbiol.">
        <title>The Global Catalogue of Microorganisms (GCM) 10K type strain sequencing project: providing services to taxonomists for standard genome sequencing and annotation.</title>
        <authorList>
            <consortium name="The Broad Institute Genomics Platform"/>
            <consortium name="The Broad Institute Genome Sequencing Center for Infectious Disease"/>
            <person name="Wu L."/>
            <person name="Ma J."/>
        </authorList>
    </citation>
    <scope>NUCLEOTIDE SEQUENCE [LARGE SCALE GENOMIC DNA]</scope>
    <source>
        <strain evidence="4">NBRC 111756</strain>
    </source>
</reference>
<gene>
    <name evidence="2" type="ORF">ACFQDL_30915</name>
    <name evidence="3" type="ORF">ACFQDL_32660</name>
</gene>
<dbReference type="EMBL" id="JBHSWE010000002">
    <property type="protein sequence ID" value="MFC6674345.1"/>
    <property type="molecule type" value="Genomic_DNA"/>
</dbReference>
<feature type="coiled-coil region" evidence="1">
    <location>
        <begin position="115"/>
        <end position="149"/>
    </location>
</feature>
<keyword evidence="4" id="KW-1185">Reference proteome</keyword>
<sequence length="331" mass="37707">MISDGPNAAEIKTITQLQELFDIDPEGALSKANFSHPLKSYRLIKADAKCQYVRDAKVCGQYHQHGYIVQTKNGIKLLIGHCCAEKHFGINDDEVKSAFSHLRKTEYLQRRQDKARQFLSNRERLIAQIDELLQAIDNLYNEAARILELLPQKTVNSLIDRLKRNDVRITWEYSIVQKEKNEIGRTEPVTSWYPVDFGLLRGLGNWLRPRSSSLLSDVNAIRNQLDTLPKVAHLTDSELKAAEAVIKQLERLKSIKIEVAKQRSLIREFCAKDNLWLLILLTSNHVLRAETASAIHAILGEPLESTAARIVTDFDKSLREKYRASGLRIAS</sequence>
<dbReference type="Proteomes" id="UP001596422">
    <property type="component" value="Unassembled WGS sequence"/>
</dbReference>
<comment type="caution">
    <text evidence="2">The sequence shown here is derived from an EMBL/GenBank/DDBJ whole genome shotgun (WGS) entry which is preliminary data.</text>
</comment>
<organism evidence="2 4">
    <name type="scientific">Marinobacterium aestuariivivens</name>
    <dbReference type="NCBI Taxonomy" id="1698799"/>
    <lineage>
        <taxon>Bacteria</taxon>
        <taxon>Pseudomonadati</taxon>
        <taxon>Pseudomonadota</taxon>
        <taxon>Gammaproteobacteria</taxon>
        <taxon>Oceanospirillales</taxon>
        <taxon>Oceanospirillaceae</taxon>
        <taxon>Marinobacterium</taxon>
    </lineage>
</organism>
<name>A0ABW2A9A5_9GAMM</name>